<evidence type="ECO:0000259" key="2">
    <source>
        <dbReference type="Pfam" id="PF16107"/>
    </source>
</evidence>
<sequence>MKRITIYFISLLSLMILLSGCSLNADSKTDLFRYKNSYVGDASAVGNISRQLAHGKELNEYSLETTKEPYGITLEYKNIDVKKVDKEMKETVISNATFLFALIKNVDWITFKFPDQEFTVTKEKLQDWYKNKLDGFENEQDLKKLIQEHLKSEDSVNQFFHQ</sequence>
<feature type="chain" id="PRO_5009658351" evidence="1">
    <location>
        <begin position="26"/>
        <end position="162"/>
    </location>
</feature>
<dbReference type="RefSeq" id="WP_048374288.1">
    <property type="nucleotide sequence ID" value="NZ_CBCSHB010000040.1"/>
</dbReference>
<keyword evidence="1" id="KW-0732">Signal</keyword>
<dbReference type="InterPro" id="IPR032250">
    <property type="entry name" value="DUF4825"/>
</dbReference>
<dbReference type="GeneID" id="87595195"/>
<dbReference type="AlphaFoldDB" id="A0A1J9U0I0"/>
<name>A0A1J9U0I0_9BACI</name>
<dbReference type="Pfam" id="PF16107">
    <property type="entry name" value="DUF4825"/>
    <property type="match status" value="1"/>
</dbReference>
<evidence type="ECO:0000256" key="1">
    <source>
        <dbReference type="SAM" id="SignalP"/>
    </source>
</evidence>
<dbReference type="Proteomes" id="UP000182788">
    <property type="component" value="Unassembled WGS sequence"/>
</dbReference>
<accession>A0A1J9U0I0</accession>
<feature type="domain" description="DUF4825" evidence="2">
    <location>
        <begin position="31"/>
        <end position="117"/>
    </location>
</feature>
<feature type="signal peptide" evidence="1">
    <location>
        <begin position="1"/>
        <end position="25"/>
    </location>
</feature>
<organism evidence="3 4">
    <name type="scientific">Bacillus paramycoides</name>
    <dbReference type="NCBI Taxonomy" id="2026194"/>
    <lineage>
        <taxon>Bacteria</taxon>
        <taxon>Bacillati</taxon>
        <taxon>Bacillota</taxon>
        <taxon>Bacilli</taxon>
        <taxon>Bacillales</taxon>
        <taxon>Bacillaceae</taxon>
        <taxon>Bacillus</taxon>
        <taxon>Bacillus cereus group</taxon>
    </lineage>
</organism>
<comment type="caution">
    <text evidence="3">The sequence shown here is derived from an EMBL/GenBank/DDBJ whole genome shotgun (WGS) entry which is preliminary data.</text>
</comment>
<dbReference type="PROSITE" id="PS51257">
    <property type="entry name" value="PROKAR_LIPOPROTEIN"/>
    <property type="match status" value="1"/>
</dbReference>
<evidence type="ECO:0000313" key="4">
    <source>
        <dbReference type="Proteomes" id="UP000182788"/>
    </source>
</evidence>
<reference evidence="3 4" key="1">
    <citation type="submission" date="2016-06" db="EMBL/GenBank/DDBJ databases">
        <title>First insights into the genetic diversity and population structure of in the Bacillus cereus group bacteria from diverse marine environments.</title>
        <authorList>
            <person name="Liu Y."/>
            <person name="Lai Q."/>
            <person name="Shao Z."/>
        </authorList>
    </citation>
    <scope>NUCLEOTIDE SEQUENCE [LARGE SCALE GENOMIC DNA]</scope>
    <source>
        <strain evidence="3 4">NH24A2</strain>
    </source>
</reference>
<proteinExistence type="predicted"/>
<gene>
    <name evidence="3" type="ORF">BAU28_19250</name>
</gene>
<dbReference type="EMBL" id="MAOI01000138">
    <property type="protein sequence ID" value="OJD72216.1"/>
    <property type="molecule type" value="Genomic_DNA"/>
</dbReference>
<evidence type="ECO:0000313" key="3">
    <source>
        <dbReference type="EMBL" id="OJD72216.1"/>
    </source>
</evidence>
<protein>
    <submittedName>
        <fullName evidence="3">DUF4825 domain-containing protein</fullName>
    </submittedName>
</protein>